<dbReference type="NCBIfam" id="TIGR01200">
    <property type="entry name" value="GLPGLI"/>
    <property type="match status" value="1"/>
</dbReference>
<feature type="signal peptide" evidence="1">
    <location>
        <begin position="1"/>
        <end position="20"/>
    </location>
</feature>
<protein>
    <submittedName>
        <fullName evidence="2">GLPGLI family protein</fullName>
    </submittedName>
</protein>
<organism evidence="2 3">
    <name type="scientific">Christiangramia antarctica</name>
    <dbReference type="NCBI Taxonomy" id="2058158"/>
    <lineage>
        <taxon>Bacteria</taxon>
        <taxon>Pseudomonadati</taxon>
        <taxon>Bacteroidota</taxon>
        <taxon>Flavobacteriia</taxon>
        <taxon>Flavobacteriales</taxon>
        <taxon>Flavobacteriaceae</taxon>
        <taxon>Christiangramia</taxon>
    </lineage>
</organism>
<proteinExistence type="predicted"/>
<evidence type="ECO:0000313" key="2">
    <source>
        <dbReference type="EMBL" id="MFD2832873.1"/>
    </source>
</evidence>
<keyword evidence="3" id="KW-1185">Reference proteome</keyword>
<accession>A0ABW5X691</accession>
<evidence type="ECO:0000313" key="3">
    <source>
        <dbReference type="Proteomes" id="UP001597438"/>
    </source>
</evidence>
<gene>
    <name evidence="2" type="ORF">ACFSYS_06190</name>
</gene>
<name>A0ABW5X691_9FLAO</name>
<reference evidence="3" key="1">
    <citation type="journal article" date="2019" name="Int. J. Syst. Evol. Microbiol.">
        <title>The Global Catalogue of Microorganisms (GCM) 10K type strain sequencing project: providing services to taxonomists for standard genome sequencing and annotation.</title>
        <authorList>
            <consortium name="The Broad Institute Genomics Platform"/>
            <consortium name="The Broad Institute Genome Sequencing Center for Infectious Disease"/>
            <person name="Wu L."/>
            <person name="Ma J."/>
        </authorList>
    </citation>
    <scope>NUCLEOTIDE SEQUENCE [LARGE SCALE GENOMIC DNA]</scope>
    <source>
        <strain evidence="3">KCTC 52925</strain>
    </source>
</reference>
<dbReference type="InterPro" id="IPR005901">
    <property type="entry name" value="GLPGLI"/>
</dbReference>
<evidence type="ECO:0000256" key="1">
    <source>
        <dbReference type="SAM" id="SignalP"/>
    </source>
</evidence>
<dbReference type="Proteomes" id="UP001597438">
    <property type="component" value="Unassembled WGS sequence"/>
</dbReference>
<keyword evidence="1" id="KW-0732">Signal</keyword>
<feature type="chain" id="PRO_5046166063" evidence="1">
    <location>
        <begin position="21"/>
        <end position="275"/>
    </location>
</feature>
<dbReference type="EMBL" id="JBHUOJ010000010">
    <property type="protein sequence ID" value="MFD2832873.1"/>
    <property type="molecule type" value="Genomic_DNA"/>
</dbReference>
<comment type="caution">
    <text evidence="2">The sequence shown here is derived from an EMBL/GenBank/DDBJ whole genome shotgun (WGS) entry which is preliminary data.</text>
</comment>
<sequence length="275" mass="31400">MKHQLSVFLFLICISSQIVAQKFQGIAVYKSKRTVALKMDSSKVDNEQIRSIQEQLNKQFQKDYTLKFDRKESIYTENEKLEAPSTHSSSGIQIKIVAGNDLVYRNIADKNYVTQRELMGKLFLIKDSLKTLDWKLESETKKIGNYTAYKATLTREIKIKEFNTENDETVETTKQLTTTAWYTPQIPVSIGPAGYWGLPGLILEVQEDKLTLLCTEIVINPAEEFSIEKPVKGTVVTQEEFNHIQQEKNEEWIERNTGGKTKGGHKIISIKTSGQ</sequence>
<dbReference type="RefSeq" id="WP_251742708.1">
    <property type="nucleotide sequence ID" value="NZ_JBHUOJ010000010.1"/>
</dbReference>
<dbReference type="Pfam" id="PF09697">
    <property type="entry name" value="Porph_ging"/>
    <property type="match status" value="1"/>
</dbReference>